<dbReference type="Pfam" id="PF00805">
    <property type="entry name" value="Pentapeptide"/>
    <property type="match status" value="1"/>
</dbReference>
<reference evidence="1" key="1">
    <citation type="journal article" date="2014" name="Int. J. Syst. Evol. Microbiol.">
        <title>Complete genome sequence of Corynebacterium casei LMG S-19264T (=DSM 44701T), isolated from a smear-ripened cheese.</title>
        <authorList>
            <consortium name="US DOE Joint Genome Institute (JGI-PGF)"/>
            <person name="Walter F."/>
            <person name="Albersmeier A."/>
            <person name="Kalinowski J."/>
            <person name="Ruckert C."/>
        </authorList>
    </citation>
    <scope>NUCLEOTIDE SEQUENCE</scope>
    <source>
        <strain evidence="1">JCM 4518</strain>
    </source>
</reference>
<protein>
    <submittedName>
        <fullName evidence="1">Uncharacterized protein</fullName>
    </submittedName>
</protein>
<dbReference type="Gene3D" id="2.160.20.80">
    <property type="entry name" value="E3 ubiquitin-protein ligase SopA"/>
    <property type="match status" value="1"/>
</dbReference>
<reference evidence="1" key="2">
    <citation type="submission" date="2020-09" db="EMBL/GenBank/DDBJ databases">
        <authorList>
            <person name="Sun Q."/>
            <person name="Ohkuma M."/>
        </authorList>
    </citation>
    <scope>NUCLEOTIDE SEQUENCE</scope>
    <source>
        <strain evidence="1">JCM 4518</strain>
    </source>
</reference>
<name>A0A918WCS3_9ACTN</name>
<evidence type="ECO:0000313" key="2">
    <source>
        <dbReference type="Proteomes" id="UP000644020"/>
    </source>
</evidence>
<organism evidence="1 2">
    <name type="scientific">Streptomyces termitum</name>
    <dbReference type="NCBI Taxonomy" id="67368"/>
    <lineage>
        <taxon>Bacteria</taxon>
        <taxon>Bacillati</taxon>
        <taxon>Actinomycetota</taxon>
        <taxon>Actinomycetes</taxon>
        <taxon>Kitasatosporales</taxon>
        <taxon>Streptomycetaceae</taxon>
        <taxon>Streptomyces</taxon>
    </lineage>
</organism>
<sequence length="89" mass="9716">MYVTNADVRQSTWYQSAFLGSLFAESVLDDSQFLYGKARRATFAGTVLDGTRLVGCSLRDVVIENCDLKGLIIDGVRIGDLLAPREGAQ</sequence>
<accession>A0A918WCS3</accession>
<evidence type="ECO:0000313" key="1">
    <source>
        <dbReference type="EMBL" id="GHB07392.1"/>
    </source>
</evidence>
<dbReference type="InterPro" id="IPR001646">
    <property type="entry name" value="5peptide_repeat"/>
</dbReference>
<dbReference type="AlphaFoldDB" id="A0A918WCS3"/>
<dbReference type="SUPFAM" id="SSF141571">
    <property type="entry name" value="Pentapeptide repeat-like"/>
    <property type="match status" value="1"/>
</dbReference>
<dbReference type="Proteomes" id="UP000644020">
    <property type="component" value="Unassembled WGS sequence"/>
</dbReference>
<proteinExistence type="predicted"/>
<dbReference type="EMBL" id="BMUL01000022">
    <property type="protein sequence ID" value="GHB07392.1"/>
    <property type="molecule type" value="Genomic_DNA"/>
</dbReference>
<comment type="caution">
    <text evidence="1">The sequence shown here is derived from an EMBL/GenBank/DDBJ whole genome shotgun (WGS) entry which is preliminary data.</text>
</comment>
<gene>
    <name evidence="1" type="ORF">GCM10010305_58140</name>
</gene>
<keyword evidence="2" id="KW-1185">Reference proteome</keyword>